<evidence type="ECO:0000256" key="1">
    <source>
        <dbReference type="SAM" id="Phobius"/>
    </source>
</evidence>
<accession>A0A563VQ93</accession>
<dbReference type="InterPro" id="IPR050765">
    <property type="entry name" value="Riboflavin_Biosynth_HTPR"/>
</dbReference>
<name>A0A563VQ93_9CYAN</name>
<proteinExistence type="predicted"/>
<dbReference type="EMBL" id="CAACVJ010000115">
    <property type="protein sequence ID" value="VEP13535.1"/>
    <property type="molecule type" value="Genomic_DNA"/>
</dbReference>
<evidence type="ECO:0000259" key="2">
    <source>
        <dbReference type="Pfam" id="PF01872"/>
    </source>
</evidence>
<dbReference type="GO" id="GO:0008703">
    <property type="term" value="F:5-amino-6-(5-phosphoribosylamino)uracil reductase activity"/>
    <property type="evidence" value="ECO:0007669"/>
    <property type="project" value="InterPro"/>
</dbReference>
<dbReference type="Proteomes" id="UP000320055">
    <property type="component" value="Unassembled WGS sequence"/>
</dbReference>
<evidence type="ECO:0000313" key="3">
    <source>
        <dbReference type="EMBL" id="VEP13535.1"/>
    </source>
</evidence>
<keyword evidence="1" id="KW-0812">Transmembrane</keyword>
<evidence type="ECO:0000313" key="4">
    <source>
        <dbReference type="Proteomes" id="UP000320055"/>
    </source>
</evidence>
<dbReference type="Pfam" id="PF01872">
    <property type="entry name" value="RibD_C"/>
    <property type="match status" value="1"/>
</dbReference>
<dbReference type="Gene3D" id="3.40.430.10">
    <property type="entry name" value="Dihydrofolate Reductase, subunit A"/>
    <property type="match status" value="1"/>
</dbReference>
<dbReference type="PANTHER" id="PTHR38011:SF11">
    <property type="entry name" value="2,5-DIAMINO-6-RIBOSYLAMINO-4(3H)-PYRIMIDINONE 5'-PHOSPHATE REDUCTASE"/>
    <property type="match status" value="1"/>
</dbReference>
<dbReference type="OrthoDB" id="195113at2"/>
<feature type="domain" description="Bacterial bifunctional deaminase-reductase C-terminal" evidence="2">
    <location>
        <begin position="7"/>
        <end position="165"/>
    </location>
</feature>
<dbReference type="SUPFAM" id="SSF53597">
    <property type="entry name" value="Dihydrofolate reductase-like"/>
    <property type="match status" value="1"/>
</dbReference>
<keyword evidence="4" id="KW-1185">Reference proteome</keyword>
<dbReference type="InterPro" id="IPR002734">
    <property type="entry name" value="RibDG_C"/>
</dbReference>
<keyword evidence="1" id="KW-1133">Transmembrane helix</keyword>
<dbReference type="PANTHER" id="PTHR38011">
    <property type="entry name" value="DIHYDROFOLATE REDUCTASE FAMILY PROTEIN (AFU_ORTHOLOGUE AFUA_8G06820)"/>
    <property type="match status" value="1"/>
</dbReference>
<keyword evidence="1" id="KW-0472">Membrane</keyword>
<dbReference type="GO" id="GO:0009231">
    <property type="term" value="P:riboflavin biosynthetic process"/>
    <property type="evidence" value="ECO:0007669"/>
    <property type="project" value="InterPro"/>
</dbReference>
<sequence length="176" mass="20232">MANYVYIATSLDGFIATSDGGLDWLYELPNPEQSDYGYAEFMSCIDAIVMGRNTFEKVLTFDEWPYDKPVFILSNSLAKLPEHILDKAEIVSGDIKRLINQLNQRGYKNLYVDGGGVIQSFLQEDLIDEIIITLIPILLGNGFSLFGKLDRQLKFRHKKTEIYNKTLVKNYYTRDR</sequence>
<organism evidence="3 4">
    <name type="scientific">Hyella patelloides LEGE 07179</name>
    <dbReference type="NCBI Taxonomy" id="945734"/>
    <lineage>
        <taxon>Bacteria</taxon>
        <taxon>Bacillati</taxon>
        <taxon>Cyanobacteriota</taxon>
        <taxon>Cyanophyceae</taxon>
        <taxon>Pleurocapsales</taxon>
        <taxon>Hyellaceae</taxon>
        <taxon>Hyella</taxon>
    </lineage>
</organism>
<dbReference type="RefSeq" id="WP_144871724.1">
    <property type="nucleotide sequence ID" value="NZ_LR213951.1"/>
</dbReference>
<dbReference type="AlphaFoldDB" id="A0A563VQ93"/>
<reference evidence="3 4" key="1">
    <citation type="submission" date="2019-01" db="EMBL/GenBank/DDBJ databases">
        <authorList>
            <person name="Brito A."/>
        </authorList>
    </citation>
    <scope>NUCLEOTIDE SEQUENCE [LARGE SCALE GENOMIC DNA]</scope>
    <source>
        <strain evidence="3">1</strain>
    </source>
</reference>
<protein>
    <submittedName>
        <fullName evidence="3">Bifunctional deaminase-reductase domain protein</fullName>
    </submittedName>
</protein>
<feature type="transmembrane region" description="Helical" evidence="1">
    <location>
        <begin position="130"/>
        <end position="149"/>
    </location>
</feature>
<gene>
    <name evidence="3" type="ORF">H1P_2010013</name>
</gene>
<dbReference type="InterPro" id="IPR024072">
    <property type="entry name" value="DHFR-like_dom_sf"/>
</dbReference>